<dbReference type="STRING" id="1072685.IX83_07210"/>
<accession>A0A077DG20</accession>
<protein>
    <submittedName>
        <fullName evidence="1">Uncharacterized protein</fullName>
    </submittedName>
</protein>
<name>A0A077DG20_9BURK</name>
<reference evidence="1 2" key="1">
    <citation type="journal article" date="2014" name="BMC Genomics">
        <title>A genomic perspective on a new bacterial genus and species from the Alcaligenaceae family, Basilea psittacipulmonis.</title>
        <authorList>
            <person name="Whiteson K.L."/>
            <person name="Hernandez D."/>
            <person name="Lazarevic V."/>
            <person name="Gaia N."/>
            <person name="Farinelli L."/>
            <person name="Francois P."/>
            <person name="Pilo P."/>
            <person name="Frey J."/>
            <person name="Schrenzel J."/>
        </authorList>
    </citation>
    <scope>NUCLEOTIDE SEQUENCE [LARGE SCALE GENOMIC DNA]</scope>
    <source>
        <strain evidence="1 2">DSM 24701</strain>
    </source>
</reference>
<dbReference type="AlphaFoldDB" id="A0A077DG20"/>
<proteinExistence type="predicted"/>
<dbReference type="RefSeq" id="WP_038500709.1">
    <property type="nucleotide sequence ID" value="NZ_AFWK01000006.1"/>
</dbReference>
<organism evidence="1 2">
    <name type="scientific">Basilea psittacipulmonis DSM 24701</name>
    <dbReference type="NCBI Taxonomy" id="1072685"/>
    <lineage>
        <taxon>Bacteria</taxon>
        <taxon>Pseudomonadati</taxon>
        <taxon>Pseudomonadota</taxon>
        <taxon>Betaproteobacteria</taxon>
        <taxon>Burkholderiales</taxon>
        <taxon>Alcaligenaceae</taxon>
        <taxon>Basilea</taxon>
    </lineage>
</organism>
<evidence type="ECO:0000313" key="1">
    <source>
        <dbReference type="EMBL" id="AIL33116.1"/>
    </source>
</evidence>
<gene>
    <name evidence="1" type="ORF">IX83_07210</name>
</gene>
<keyword evidence="2" id="KW-1185">Reference proteome</keyword>
<sequence length="129" mass="15080">MAIKVISEFNADINGVHFGWREFLHFRTASSILSNVYSEFNIKIESHVFAKRLRDVLKFTDDFSKLSRFEDRIEAMMCLIKSPHELDFTHTMIIDAVDYDICAIEDLKLLQASWKKVLKEHEELANEPS</sequence>
<dbReference type="EMBL" id="CP009238">
    <property type="protein sequence ID" value="AIL33116.1"/>
    <property type="molecule type" value="Genomic_DNA"/>
</dbReference>
<evidence type="ECO:0000313" key="2">
    <source>
        <dbReference type="Proteomes" id="UP000028945"/>
    </source>
</evidence>
<dbReference type="KEGG" id="bpsi:IX83_07210"/>
<dbReference type="Proteomes" id="UP000028945">
    <property type="component" value="Chromosome"/>
</dbReference>
<dbReference type="HOGENOM" id="CLU_1944489_0_0_4"/>